<keyword evidence="2" id="KW-0812">Transmembrane</keyword>
<dbReference type="PANTHER" id="PTHR44758:SF1">
    <property type="entry name" value="NAD(P) TRANSHYDROGENASE SUBUNIT BETA"/>
    <property type="match status" value="1"/>
</dbReference>
<dbReference type="EMBL" id="CADIJZ010000007">
    <property type="protein sequence ID" value="CAB3672749.1"/>
    <property type="molecule type" value="Genomic_DNA"/>
</dbReference>
<accession>A0A2N7WT51</accession>
<keyword evidence="2" id="KW-1133">Transmembrane helix</keyword>
<dbReference type="AlphaFoldDB" id="A0A2N7WT51"/>
<feature type="transmembrane region" description="Helical" evidence="2">
    <location>
        <begin position="86"/>
        <end position="111"/>
    </location>
</feature>
<feature type="domain" description="NADP transhydrogenase beta-like" evidence="3">
    <location>
        <begin position="17"/>
        <end position="168"/>
    </location>
</feature>
<feature type="transmembrane region" description="Helical" evidence="2">
    <location>
        <begin position="123"/>
        <end position="140"/>
    </location>
</feature>
<keyword evidence="2" id="KW-0472">Membrane</keyword>
<name>A0A2N7WT51_9BURK</name>
<dbReference type="EMBL" id="PNXY01000004">
    <property type="protein sequence ID" value="PMS32564.1"/>
    <property type="molecule type" value="Genomic_DNA"/>
</dbReference>
<evidence type="ECO:0000259" key="3">
    <source>
        <dbReference type="Pfam" id="PF02233"/>
    </source>
</evidence>
<feature type="transmembrane region" description="Helical" evidence="2">
    <location>
        <begin position="43"/>
        <end position="66"/>
    </location>
</feature>
<proteinExistence type="predicted"/>
<reference evidence="5 6" key="1">
    <citation type="submission" date="2018-01" db="EMBL/GenBank/DDBJ databases">
        <title>Whole genome analyses suggest that Burkholderia sensu lato contains two further novel genera in the rhizoxinica-symbiotica group Mycetohabitans gen. nov., and Trinickia gen. nov.: implications for the evolution of diazotrophy and nodulation in the Burkholderiaceae.</title>
        <authorList>
            <person name="Estrada-de los Santos P."/>
            <person name="Palmer M."/>
            <person name="Chavez-Ramirez B."/>
            <person name="Beukes C."/>
            <person name="Steenkamp E.T."/>
            <person name="Hirsch A.M."/>
            <person name="Manyaka P."/>
            <person name="Maluk M."/>
            <person name="Lafos M."/>
            <person name="Crook M."/>
            <person name="Gross E."/>
            <person name="Simon M.F."/>
            <person name="Bueno dos Reis Junior F."/>
            <person name="Poole P.S."/>
            <person name="Venter S.N."/>
            <person name="James E.K."/>
        </authorList>
    </citation>
    <scope>NUCLEOTIDE SEQUENCE [LARGE SCALE GENOMIC DNA]</scope>
    <source>
        <strain evidence="5 6">WSM 3937</strain>
    </source>
</reference>
<dbReference type="OrthoDB" id="9091495at2"/>
<evidence type="ECO:0000313" key="6">
    <source>
        <dbReference type="Proteomes" id="UP000235659"/>
    </source>
</evidence>
<evidence type="ECO:0000256" key="2">
    <source>
        <dbReference type="SAM" id="Phobius"/>
    </source>
</evidence>
<keyword evidence="6" id="KW-1185">Reference proteome</keyword>
<evidence type="ECO:0000313" key="5">
    <source>
        <dbReference type="EMBL" id="PMS32564.1"/>
    </source>
</evidence>
<dbReference type="Proteomes" id="UP000494205">
    <property type="component" value="Unassembled WGS sequence"/>
</dbReference>
<evidence type="ECO:0000256" key="1">
    <source>
        <dbReference type="ARBA" id="ARBA00023027"/>
    </source>
</evidence>
<evidence type="ECO:0000313" key="7">
    <source>
        <dbReference type="Proteomes" id="UP000494205"/>
    </source>
</evidence>
<gene>
    <name evidence="5" type="ORF">C0Z16_08195</name>
    <name evidence="4" type="ORF">LMG27174_02225</name>
</gene>
<dbReference type="Pfam" id="PF02233">
    <property type="entry name" value="PNTB"/>
    <property type="match status" value="1"/>
</dbReference>
<dbReference type="InterPro" id="IPR034300">
    <property type="entry name" value="PNTB-like"/>
</dbReference>
<reference evidence="4 7" key="2">
    <citation type="submission" date="2020-04" db="EMBL/GenBank/DDBJ databases">
        <authorList>
            <person name="De Canck E."/>
        </authorList>
    </citation>
    <scope>NUCLEOTIDE SEQUENCE [LARGE SCALE GENOMIC DNA]</scope>
    <source>
        <strain evidence="4 7">LMG 27174</strain>
    </source>
</reference>
<dbReference type="Proteomes" id="UP000235659">
    <property type="component" value="Unassembled WGS sequence"/>
</dbReference>
<protein>
    <submittedName>
        <fullName evidence="5">NAD/NADP transhydrogenase subunit beta</fullName>
    </submittedName>
</protein>
<sequence length="240" mass="25417">MSQASDSTVWLRTLVSLTVAMAGVIAGGARLAQRRNVTRGPGLVALLASGMGLSIVSIGVGCYLSALSSLSAANRASLATLERVELYTAVFIGALIFATSAVAFCKLRGVLPVRAVVPPGHDIVTLAALLLCVWLGYGFVTEQTQPFGLAALLAMSALASSMGVHVMLSRECSKGHAHAGGIPMNRRNKIEAEGVRDAGKVRAAAYRHRRRWHNSRNGQRLTQACAVRRLSNRSALTRAR</sequence>
<evidence type="ECO:0000313" key="4">
    <source>
        <dbReference type="EMBL" id="CAB3672749.1"/>
    </source>
</evidence>
<feature type="transmembrane region" description="Helical" evidence="2">
    <location>
        <begin position="146"/>
        <end position="168"/>
    </location>
</feature>
<feature type="transmembrane region" description="Helical" evidence="2">
    <location>
        <begin position="12"/>
        <end position="31"/>
    </location>
</feature>
<dbReference type="PANTHER" id="PTHR44758">
    <property type="entry name" value="NAD(P) TRANSHYDROGENASE SUBUNIT BETA"/>
    <property type="match status" value="1"/>
</dbReference>
<dbReference type="RefSeq" id="WP_102631664.1">
    <property type="nucleotide sequence ID" value="NZ_CADIJZ010000007.1"/>
</dbReference>
<keyword evidence="1" id="KW-0520">NAD</keyword>
<organism evidence="4 7">
    <name type="scientific">Paraburkholderia rhynchosiae</name>
    <dbReference type="NCBI Taxonomy" id="487049"/>
    <lineage>
        <taxon>Bacteria</taxon>
        <taxon>Pseudomonadati</taxon>
        <taxon>Pseudomonadota</taxon>
        <taxon>Betaproteobacteria</taxon>
        <taxon>Burkholderiales</taxon>
        <taxon>Burkholderiaceae</taxon>
        <taxon>Paraburkholderia</taxon>
    </lineage>
</organism>